<name>A0A1S7R5F2_9HYPH</name>
<sequence length="56" mass="6391">MPVAKRHDQHRLTSFHDGDVMAMAGQICRTLPPFAPVVFNRVILRFFRLALIGSRV</sequence>
<dbReference type="EMBL" id="FBWG01000030">
    <property type="protein sequence ID" value="CUX47244.1"/>
    <property type="molecule type" value="Genomic_DNA"/>
</dbReference>
<gene>
    <name evidence="1" type="ORF">AGR7C_Lc120202</name>
</gene>
<reference evidence="1 2" key="1">
    <citation type="submission" date="2016-01" db="EMBL/GenBank/DDBJ databases">
        <authorList>
            <person name="Oliw E.H."/>
        </authorList>
    </citation>
    <scope>NUCLEOTIDE SEQUENCE [LARGE SCALE GENOMIC DNA]</scope>
    <source>
        <strain evidence="1 2">Zutra 3-1</strain>
    </source>
</reference>
<dbReference type="AlphaFoldDB" id="A0A1S7R5F2"/>
<organism evidence="1 2">
    <name type="scientific">Agrobacterium deltaense Zutra 3/1</name>
    <dbReference type="NCBI Taxonomy" id="1183427"/>
    <lineage>
        <taxon>Bacteria</taxon>
        <taxon>Pseudomonadati</taxon>
        <taxon>Pseudomonadota</taxon>
        <taxon>Alphaproteobacteria</taxon>
        <taxon>Hyphomicrobiales</taxon>
        <taxon>Rhizobiaceae</taxon>
        <taxon>Rhizobium/Agrobacterium group</taxon>
        <taxon>Agrobacterium</taxon>
    </lineage>
</organism>
<protein>
    <submittedName>
        <fullName evidence="1">Uncharacterized protein</fullName>
    </submittedName>
</protein>
<accession>A0A1S7R5F2</accession>
<dbReference type="Proteomes" id="UP000191987">
    <property type="component" value="Unassembled WGS sequence"/>
</dbReference>
<evidence type="ECO:0000313" key="1">
    <source>
        <dbReference type="EMBL" id="CUX47244.1"/>
    </source>
</evidence>
<evidence type="ECO:0000313" key="2">
    <source>
        <dbReference type="Proteomes" id="UP000191987"/>
    </source>
</evidence>
<proteinExistence type="predicted"/>